<keyword evidence="6" id="KW-1185">Reference proteome</keyword>
<dbReference type="PROSITE" id="PS50097">
    <property type="entry name" value="BTB"/>
    <property type="match status" value="1"/>
</dbReference>
<dbReference type="SMART" id="SM00225">
    <property type="entry name" value="BTB"/>
    <property type="match status" value="1"/>
</dbReference>
<sequence length="252" mass="28541">MASHLQSHQESFMNHLKLMKEDDIHTDVTLTLSDESSIKCHRLVLMASSRFFRAMFQPGSKEVAKKDVKLDFGDADSIRTLVDAFYTGEIHATQENVKALVIACDFLSCDHLKAYCEEYLAAHLTSSNYIDLYNFGKLYNLQKVLSSAFGLILENFQEFTKTPDFGQLSEDDLLEILTDDGLNAENEDVVFEAVLRWVHLDLDLRQRLFPKLAPHIRFPFCTTANLTHSICNDRLVLDSGCIGLAVEALKSQ</sequence>
<evidence type="ECO:0000313" key="5">
    <source>
        <dbReference type="EnsemblMetazoa" id="CapteP111345"/>
    </source>
</evidence>
<dbReference type="Pfam" id="PF07707">
    <property type="entry name" value="BACK"/>
    <property type="match status" value="1"/>
</dbReference>
<protein>
    <recommendedName>
        <fullName evidence="3">BTB domain-containing protein</fullName>
    </recommendedName>
</protein>
<dbReference type="EMBL" id="KB295967">
    <property type="protein sequence ID" value="ELU12423.1"/>
    <property type="molecule type" value="Genomic_DNA"/>
</dbReference>
<dbReference type="EMBL" id="AMQN01019586">
    <property type="status" value="NOT_ANNOTATED_CDS"/>
    <property type="molecule type" value="Genomic_DNA"/>
</dbReference>
<dbReference type="SMART" id="SM00875">
    <property type="entry name" value="BACK"/>
    <property type="match status" value="1"/>
</dbReference>
<feature type="non-terminal residue" evidence="4">
    <location>
        <position position="252"/>
    </location>
</feature>
<evidence type="ECO:0000256" key="2">
    <source>
        <dbReference type="ARBA" id="ARBA00022737"/>
    </source>
</evidence>
<dbReference type="AlphaFoldDB" id="R7V0Q6"/>
<dbReference type="Pfam" id="PF00651">
    <property type="entry name" value="BTB"/>
    <property type="match status" value="1"/>
</dbReference>
<dbReference type="Gene3D" id="3.30.710.10">
    <property type="entry name" value="Potassium Channel Kv1.1, Chain A"/>
    <property type="match status" value="1"/>
</dbReference>
<proteinExistence type="predicted"/>
<feature type="domain" description="BTB" evidence="3">
    <location>
        <begin position="26"/>
        <end position="94"/>
    </location>
</feature>
<organism evidence="4">
    <name type="scientific">Capitella teleta</name>
    <name type="common">Polychaete worm</name>
    <dbReference type="NCBI Taxonomy" id="283909"/>
    <lineage>
        <taxon>Eukaryota</taxon>
        <taxon>Metazoa</taxon>
        <taxon>Spiralia</taxon>
        <taxon>Lophotrochozoa</taxon>
        <taxon>Annelida</taxon>
        <taxon>Polychaeta</taxon>
        <taxon>Sedentaria</taxon>
        <taxon>Scolecida</taxon>
        <taxon>Capitellidae</taxon>
        <taxon>Capitella</taxon>
    </lineage>
</organism>
<reference evidence="6" key="1">
    <citation type="submission" date="2012-12" db="EMBL/GenBank/DDBJ databases">
        <authorList>
            <person name="Hellsten U."/>
            <person name="Grimwood J."/>
            <person name="Chapman J.A."/>
            <person name="Shapiro H."/>
            <person name="Aerts A."/>
            <person name="Otillar R.P."/>
            <person name="Terry A.Y."/>
            <person name="Boore J.L."/>
            <person name="Simakov O."/>
            <person name="Marletaz F."/>
            <person name="Cho S.-J."/>
            <person name="Edsinger-Gonzales E."/>
            <person name="Havlak P."/>
            <person name="Kuo D.-H."/>
            <person name="Larsson T."/>
            <person name="Lv J."/>
            <person name="Arendt D."/>
            <person name="Savage R."/>
            <person name="Osoegawa K."/>
            <person name="de Jong P."/>
            <person name="Lindberg D.R."/>
            <person name="Seaver E.C."/>
            <person name="Weisblat D.A."/>
            <person name="Putnam N.H."/>
            <person name="Grigoriev I.V."/>
            <person name="Rokhsar D.S."/>
        </authorList>
    </citation>
    <scope>NUCLEOTIDE SEQUENCE</scope>
    <source>
        <strain evidence="6">I ESC-2004</strain>
    </source>
</reference>
<keyword evidence="1" id="KW-0880">Kelch repeat</keyword>
<dbReference type="SUPFAM" id="SSF54695">
    <property type="entry name" value="POZ domain"/>
    <property type="match status" value="1"/>
</dbReference>
<dbReference type="OrthoDB" id="6134519at2759"/>
<evidence type="ECO:0000256" key="1">
    <source>
        <dbReference type="ARBA" id="ARBA00022441"/>
    </source>
</evidence>
<dbReference type="InterPro" id="IPR011333">
    <property type="entry name" value="SKP1/BTB/POZ_sf"/>
</dbReference>
<name>R7V0Q6_CAPTE</name>
<dbReference type="HOGENOM" id="CLU_004253_11_0_1"/>
<dbReference type="OMA" id="HAGHCKE"/>
<dbReference type="InterPro" id="IPR011705">
    <property type="entry name" value="BACK"/>
</dbReference>
<keyword evidence="2" id="KW-0677">Repeat</keyword>
<evidence type="ECO:0000259" key="3">
    <source>
        <dbReference type="PROSITE" id="PS50097"/>
    </source>
</evidence>
<dbReference type="Gene3D" id="1.25.40.420">
    <property type="match status" value="1"/>
</dbReference>
<evidence type="ECO:0000313" key="4">
    <source>
        <dbReference type="EMBL" id="ELU12423.1"/>
    </source>
</evidence>
<dbReference type="InterPro" id="IPR000210">
    <property type="entry name" value="BTB/POZ_dom"/>
</dbReference>
<dbReference type="STRING" id="283909.R7V0Q6"/>
<dbReference type="PANTHER" id="PTHR45632">
    <property type="entry name" value="LD33804P"/>
    <property type="match status" value="1"/>
</dbReference>
<reference evidence="5" key="3">
    <citation type="submission" date="2015-06" db="UniProtKB">
        <authorList>
            <consortium name="EnsemblMetazoa"/>
        </authorList>
    </citation>
    <scope>IDENTIFICATION</scope>
</reference>
<dbReference type="EnsemblMetazoa" id="CapteT111345">
    <property type="protein sequence ID" value="CapteP111345"/>
    <property type="gene ID" value="CapteG111345"/>
</dbReference>
<dbReference type="Proteomes" id="UP000014760">
    <property type="component" value="Unassembled WGS sequence"/>
</dbReference>
<gene>
    <name evidence="4" type="ORF">CAPTEDRAFT_111345</name>
</gene>
<dbReference type="PANTHER" id="PTHR45632:SF3">
    <property type="entry name" value="KELCH-LIKE PROTEIN 32"/>
    <property type="match status" value="1"/>
</dbReference>
<evidence type="ECO:0000313" key="6">
    <source>
        <dbReference type="Proteomes" id="UP000014760"/>
    </source>
</evidence>
<accession>R7V0Q6</accession>
<reference evidence="4 6" key="2">
    <citation type="journal article" date="2013" name="Nature">
        <title>Insights into bilaterian evolution from three spiralian genomes.</title>
        <authorList>
            <person name="Simakov O."/>
            <person name="Marletaz F."/>
            <person name="Cho S.J."/>
            <person name="Edsinger-Gonzales E."/>
            <person name="Havlak P."/>
            <person name="Hellsten U."/>
            <person name="Kuo D.H."/>
            <person name="Larsson T."/>
            <person name="Lv J."/>
            <person name="Arendt D."/>
            <person name="Savage R."/>
            <person name="Osoegawa K."/>
            <person name="de Jong P."/>
            <person name="Grimwood J."/>
            <person name="Chapman J.A."/>
            <person name="Shapiro H."/>
            <person name="Aerts A."/>
            <person name="Otillar R.P."/>
            <person name="Terry A.Y."/>
            <person name="Boore J.L."/>
            <person name="Grigoriev I.V."/>
            <person name="Lindberg D.R."/>
            <person name="Seaver E.C."/>
            <person name="Weisblat D.A."/>
            <person name="Putnam N.H."/>
            <person name="Rokhsar D.S."/>
        </authorList>
    </citation>
    <scope>NUCLEOTIDE SEQUENCE</scope>
    <source>
        <strain evidence="4 6">I ESC-2004</strain>
    </source>
</reference>